<gene>
    <name evidence="4" type="ORF">JOF45_000510</name>
</gene>
<sequence>MKALNTSPTAKHTSWAYAEQHLGDDPVLQAARDLAFDLGIEPVSGGTAATLTVLAAAVQAKTLVEVGTGVGVSGVSLLRGAQLEAILTSIDVDPEHLHAARTTFRHEQLPARRTRLITGHAEEVLPRLATGSYDLVLLDAGTENLPTFTAESIRMLAPGGLLIINDALDQDQVPRPAVREESTQTMRETERLLREDDRLTTTLLGTGTGLLVAVRR</sequence>
<reference evidence="4 5" key="1">
    <citation type="submission" date="2021-03" db="EMBL/GenBank/DDBJ databases">
        <title>Sequencing the genomes of 1000 actinobacteria strains.</title>
        <authorList>
            <person name="Klenk H.-P."/>
        </authorList>
    </citation>
    <scope>NUCLEOTIDE SEQUENCE [LARGE SCALE GENOMIC DNA]</scope>
    <source>
        <strain evidence="4 5">DSM 12544</strain>
    </source>
</reference>
<keyword evidence="3" id="KW-0949">S-adenosyl-L-methionine</keyword>
<dbReference type="Pfam" id="PF01596">
    <property type="entry name" value="Methyltransf_3"/>
    <property type="match status" value="1"/>
</dbReference>
<dbReference type="InterPro" id="IPR002935">
    <property type="entry name" value="SAM_O-MeTrfase"/>
</dbReference>
<keyword evidence="2" id="KW-0808">Transferase</keyword>
<dbReference type="Proteomes" id="UP001519331">
    <property type="component" value="Unassembled WGS sequence"/>
</dbReference>
<dbReference type="RefSeq" id="WP_210047710.1">
    <property type="nucleotide sequence ID" value="NZ_JAGINX010000001.1"/>
</dbReference>
<evidence type="ECO:0000313" key="5">
    <source>
        <dbReference type="Proteomes" id="UP001519331"/>
    </source>
</evidence>
<evidence type="ECO:0000256" key="1">
    <source>
        <dbReference type="ARBA" id="ARBA00022603"/>
    </source>
</evidence>
<evidence type="ECO:0000313" key="4">
    <source>
        <dbReference type="EMBL" id="MBP2317491.1"/>
    </source>
</evidence>
<comment type="caution">
    <text evidence="4">The sequence shown here is derived from an EMBL/GenBank/DDBJ whole genome shotgun (WGS) entry which is preliminary data.</text>
</comment>
<accession>A0ABS4SZ65</accession>
<protein>
    <submittedName>
        <fullName evidence="4">O-methyltransferase YrrM</fullName>
    </submittedName>
</protein>
<dbReference type="SUPFAM" id="SSF53335">
    <property type="entry name" value="S-adenosyl-L-methionine-dependent methyltransferases"/>
    <property type="match status" value="1"/>
</dbReference>
<dbReference type="PANTHER" id="PTHR43167:SF1">
    <property type="entry name" value="PUTATIVE (AFU_ORTHOLOGUE AFUA_6G01830)-RELATED"/>
    <property type="match status" value="1"/>
</dbReference>
<dbReference type="CDD" id="cd02440">
    <property type="entry name" value="AdoMet_MTases"/>
    <property type="match status" value="1"/>
</dbReference>
<dbReference type="PANTHER" id="PTHR43167">
    <property type="entry name" value="PUTATIVE (AFU_ORTHOLOGUE AFUA_6G01830)-RELATED"/>
    <property type="match status" value="1"/>
</dbReference>
<dbReference type="PROSITE" id="PS51682">
    <property type="entry name" value="SAM_OMT_I"/>
    <property type="match status" value="1"/>
</dbReference>
<keyword evidence="1" id="KW-0489">Methyltransferase</keyword>
<evidence type="ECO:0000256" key="2">
    <source>
        <dbReference type="ARBA" id="ARBA00022679"/>
    </source>
</evidence>
<evidence type="ECO:0000256" key="3">
    <source>
        <dbReference type="ARBA" id="ARBA00022691"/>
    </source>
</evidence>
<keyword evidence="5" id="KW-1185">Reference proteome</keyword>
<dbReference type="EMBL" id="JAGINX010000001">
    <property type="protein sequence ID" value="MBP2317491.1"/>
    <property type="molecule type" value="Genomic_DNA"/>
</dbReference>
<proteinExistence type="predicted"/>
<dbReference type="InterPro" id="IPR029063">
    <property type="entry name" value="SAM-dependent_MTases_sf"/>
</dbReference>
<name>A0ABS4SZ65_9MICC</name>
<organism evidence="4 5">
    <name type="scientific">Nesterenkonia lacusekhoensis</name>
    <dbReference type="NCBI Taxonomy" id="150832"/>
    <lineage>
        <taxon>Bacteria</taxon>
        <taxon>Bacillati</taxon>
        <taxon>Actinomycetota</taxon>
        <taxon>Actinomycetes</taxon>
        <taxon>Micrococcales</taxon>
        <taxon>Micrococcaceae</taxon>
        <taxon>Nesterenkonia</taxon>
    </lineage>
</organism>
<dbReference type="Gene3D" id="3.40.50.150">
    <property type="entry name" value="Vaccinia Virus protein VP39"/>
    <property type="match status" value="1"/>
</dbReference>